<dbReference type="Proteomes" id="UP001596084">
    <property type="component" value="Unassembled WGS sequence"/>
</dbReference>
<keyword evidence="3" id="KW-1185">Reference proteome</keyword>
<evidence type="ECO:0000313" key="3">
    <source>
        <dbReference type="Proteomes" id="UP001596084"/>
    </source>
</evidence>
<protein>
    <submittedName>
        <fullName evidence="2">Phosphodiester glycosidase family protein</fullName>
    </submittedName>
</protein>
<keyword evidence="2" id="KW-0378">Hydrolase</keyword>
<name>A0ABW0QA92_9BURK</name>
<dbReference type="InterPro" id="IPR018711">
    <property type="entry name" value="NAGPA"/>
</dbReference>
<comment type="caution">
    <text evidence="2">The sequence shown here is derived from an EMBL/GenBank/DDBJ whole genome shotgun (WGS) entry which is preliminary data.</text>
</comment>
<dbReference type="GO" id="GO:0016798">
    <property type="term" value="F:hydrolase activity, acting on glycosyl bonds"/>
    <property type="evidence" value="ECO:0007669"/>
    <property type="project" value="UniProtKB-KW"/>
</dbReference>
<dbReference type="Pfam" id="PF09992">
    <property type="entry name" value="NAGPA"/>
    <property type="match status" value="1"/>
</dbReference>
<gene>
    <name evidence="2" type="ORF">ACFPP7_12670</name>
</gene>
<evidence type="ECO:0000313" key="2">
    <source>
        <dbReference type="EMBL" id="MFC5521761.1"/>
    </source>
</evidence>
<accession>A0ABW0QA92</accession>
<feature type="domain" description="Phosphodiester glycosidase" evidence="1">
    <location>
        <begin position="81"/>
        <end position="231"/>
    </location>
</feature>
<dbReference type="EMBL" id="JBHSMX010000020">
    <property type="protein sequence ID" value="MFC5521761.1"/>
    <property type="molecule type" value="Genomic_DNA"/>
</dbReference>
<sequence>MPILFRSSFTCATLGLSIALIALPVSGAIFASYGQADQTIDACQLNLARDNVRMFWRAADGSVFANFSRLGAWLLGRNEQLICATNAGIYGTDLRPIGLYIEAGKVLHKLNTRKEAYGNFYLQPNGVLLLSDREATILSTDEMAVELETRLPSIRYATQSGPILLRNGQINPLFTPGSENRVVRNAACVVTATDFVLVKSRSPINFYDFARQLRDKLGCRDALYLDGSVSQLFPFRNGNLGPSFAAMIGVTVTLPPKSGVLEPCSKCVQGVRKCRQSKCVPSTRRNTNWRQFGR</sequence>
<keyword evidence="2" id="KW-0326">Glycosidase</keyword>
<evidence type="ECO:0000259" key="1">
    <source>
        <dbReference type="Pfam" id="PF09992"/>
    </source>
</evidence>
<proteinExistence type="predicted"/>
<dbReference type="RefSeq" id="WP_084389639.1">
    <property type="nucleotide sequence ID" value="NZ_JBHSMX010000020.1"/>
</dbReference>
<reference evidence="3" key="1">
    <citation type="journal article" date="2019" name="Int. J. Syst. Evol. Microbiol.">
        <title>The Global Catalogue of Microorganisms (GCM) 10K type strain sequencing project: providing services to taxonomists for standard genome sequencing and annotation.</title>
        <authorList>
            <consortium name="The Broad Institute Genomics Platform"/>
            <consortium name="The Broad Institute Genome Sequencing Center for Infectious Disease"/>
            <person name="Wu L."/>
            <person name="Ma J."/>
        </authorList>
    </citation>
    <scope>NUCLEOTIDE SEQUENCE [LARGE SCALE GENOMIC DNA]</scope>
    <source>
        <strain evidence="3">CGMCC 4.7277</strain>
    </source>
</reference>
<organism evidence="2 3">
    <name type="scientific">Polaromonas jejuensis</name>
    <dbReference type="NCBI Taxonomy" id="457502"/>
    <lineage>
        <taxon>Bacteria</taxon>
        <taxon>Pseudomonadati</taxon>
        <taxon>Pseudomonadota</taxon>
        <taxon>Betaproteobacteria</taxon>
        <taxon>Burkholderiales</taxon>
        <taxon>Comamonadaceae</taxon>
        <taxon>Polaromonas</taxon>
    </lineage>
</organism>